<dbReference type="InterPro" id="IPR054573">
    <property type="entry name" value="PP2A/SF3B1-like_HEAT"/>
</dbReference>
<evidence type="ECO:0000256" key="1">
    <source>
        <dbReference type="ARBA" id="ARBA00022737"/>
    </source>
</evidence>
<feature type="repeat" description="HEAT" evidence="3">
    <location>
        <begin position="129"/>
        <end position="167"/>
    </location>
</feature>
<dbReference type="Pfam" id="PF22646">
    <property type="entry name" value="PPP2R1A-like_HEAT"/>
    <property type="match status" value="1"/>
</dbReference>
<reference evidence="5 6" key="1">
    <citation type="journal article" date="2020" name="BMC Genomics">
        <title>Intraspecific diversification of the crop wild relative Brassica cretica Lam. using demographic model selection.</title>
        <authorList>
            <person name="Kioukis A."/>
            <person name="Michalopoulou V.A."/>
            <person name="Briers L."/>
            <person name="Pirintsos S."/>
            <person name="Studholme D.J."/>
            <person name="Pavlidis P."/>
            <person name="Sarris P.F."/>
        </authorList>
    </citation>
    <scope>NUCLEOTIDE SEQUENCE [LARGE SCALE GENOMIC DNA]</scope>
    <source>
        <strain evidence="6">cv. PFS-1207/04</strain>
    </source>
</reference>
<name>A0ABQ7C4N7_BRACR</name>
<evidence type="ECO:0000313" key="6">
    <source>
        <dbReference type="Proteomes" id="UP000266723"/>
    </source>
</evidence>
<proteinExistence type="inferred from homology"/>
<protein>
    <recommendedName>
        <fullName evidence="4">Phosphatase PP2A regulatory subunit A/Splicing factor 3B subunit 1-like HEAT repeat domain-containing protein</fullName>
    </recommendedName>
</protein>
<dbReference type="EMBL" id="QGKV02000832">
    <property type="protein sequence ID" value="KAF3547150.1"/>
    <property type="molecule type" value="Genomic_DNA"/>
</dbReference>
<keyword evidence="6" id="KW-1185">Reference proteome</keyword>
<sequence>MAMVDEPLYPIALLIDELKNDDIQLRLNSIRRLSTIARALGEERTRKELIPFLSENSDDDDEVLLAMAEELGVFIPFVGGIEHAHVIIPPLESLCTVEETSVREKVVDLLCKICSQMKESDHVDSFVPLVKAYSQLCQEDMPMVRRAAASNLGKFATTLEPAFLNVEIMTMFNGLTKDDQDSVRLLAAEGCAALEKLLEPQDCVARILHVTVNFARELSTDSSQHVRSALASVIMGMAPILGKTLSIVINILKSSIQDSTIEHLLPIFLSLLKDEFPDVRLNIISKLDQVNQFIGIDLLSQSLLPAIVELAEDRHWRVMLAVIEYVPMLASQLGIGFFDDKLVALCMQWMQDKVYSIRKAATNNLKRLAEEFGVGHGQQSALPTQDDGSTCKCAISLMAPVMGSEITCSKFLPVVVEAAKDRVPNIKFNVAKLMQTLIPIVDQSVVDKIIRQCLVDLSEDPDVDVRYFANQALRSIDYAAVAQS</sequence>
<accession>A0ABQ7C4N7</accession>
<feature type="domain" description="Phosphatase PP2A regulatory subunit A/Splicing factor 3B subunit 1-like HEAT repeat" evidence="4">
    <location>
        <begin position="206"/>
        <end position="242"/>
    </location>
</feature>
<dbReference type="PANTHER" id="PTHR10648">
    <property type="entry name" value="SERINE/THREONINE-PROTEIN PHOSPHATASE PP2A 65 KDA REGULATORY SUBUNIT"/>
    <property type="match status" value="1"/>
</dbReference>
<dbReference type="InterPro" id="IPR051023">
    <property type="entry name" value="PP2A_Regulatory_Subunit_A"/>
</dbReference>
<feature type="repeat" description="HEAT" evidence="3">
    <location>
        <begin position="303"/>
        <end position="341"/>
    </location>
</feature>
<dbReference type="InterPro" id="IPR016024">
    <property type="entry name" value="ARM-type_fold"/>
</dbReference>
<dbReference type="InterPro" id="IPR021133">
    <property type="entry name" value="HEAT_type_2"/>
</dbReference>
<feature type="repeat" description="HEAT" evidence="3">
    <location>
        <begin position="264"/>
        <end position="302"/>
    </location>
</feature>
<dbReference type="InterPro" id="IPR000357">
    <property type="entry name" value="HEAT"/>
</dbReference>
<evidence type="ECO:0000256" key="2">
    <source>
        <dbReference type="ARBA" id="ARBA00038332"/>
    </source>
</evidence>
<organism evidence="5 6">
    <name type="scientific">Brassica cretica</name>
    <name type="common">Mustard</name>
    <dbReference type="NCBI Taxonomy" id="69181"/>
    <lineage>
        <taxon>Eukaryota</taxon>
        <taxon>Viridiplantae</taxon>
        <taxon>Streptophyta</taxon>
        <taxon>Embryophyta</taxon>
        <taxon>Tracheophyta</taxon>
        <taxon>Spermatophyta</taxon>
        <taxon>Magnoliopsida</taxon>
        <taxon>eudicotyledons</taxon>
        <taxon>Gunneridae</taxon>
        <taxon>Pentapetalae</taxon>
        <taxon>rosids</taxon>
        <taxon>malvids</taxon>
        <taxon>Brassicales</taxon>
        <taxon>Brassicaceae</taxon>
        <taxon>Brassiceae</taxon>
        <taxon>Brassica</taxon>
    </lineage>
</organism>
<dbReference type="PANTHER" id="PTHR10648:SF32">
    <property type="entry name" value="TOG DOMAIN-CONTAINING PROTEIN"/>
    <property type="match status" value="1"/>
</dbReference>
<dbReference type="SUPFAM" id="SSF48371">
    <property type="entry name" value="ARM repeat"/>
    <property type="match status" value="1"/>
</dbReference>
<evidence type="ECO:0000259" key="4">
    <source>
        <dbReference type="Pfam" id="PF22646"/>
    </source>
</evidence>
<evidence type="ECO:0000256" key="3">
    <source>
        <dbReference type="PROSITE-ProRule" id="PRU00103"/>
    </source>
</evidence>
<dbReference type="Proteomes" id="UP000266723">
    <property type="component" value="Unassembled WGS sequence"/>
</dbReference>
<keyword evidence="1" id="KW-0677">Repeat</keyword>
<dbReference type="Pfam" id="PF02985">
    <property type="entry name" value="HEAT"/>
    <property type="match status" value="1"/>
</dbReference>
<feature type="repeat" description="HEAT" evidence="3">
    <location>
        <begin position="10"/>
        <end position="48"/>
    </location>
</feature>
<evidence type="ECO:0000313" key="5">
    <source>
        <dbReference type="EMBL" id="KAF3547150.1"/>
    </source>
</evidence>
<gene>
    <name evidence="5" type="ORF">DY000_02008613</name>
</gene>
<dbReference type="PROSITE" id="PS50077">
    <property type="entry name" value="HEAT_REPEAT"/>
    <property type="match status" value="5"/>
</dbReference>
<dbReference type="InterPro" id="IPR011989">
    <property type="entry name" value="ARM-like"/>
</dbReference>
<comment type="caution">
    <text evidence="5">The sequence shown here is derived from an EMBL/GenBank/DDBJ whole genome shotgun (WGS) entry which is preliminary data.</text>
</comment>
<dbReference type="Gene3D" id="1.25.10.10">
    <property type="entry name" value="Leucine-rich Repeat Variant"/>
    <property type="match status" value="2"/>
</dbReference>
<feature type="repeat" description="HEAT" evidence="3">
    <location>
        <begin position="411"/>
        <end position="448"/>
    </location>
</feature>
<comment type="similarity">
    <text evidence="2">Belongs to the phosphatase 2A regulatory subunit A family.</text>
</comment>